<feature type="active site" description="Charge relay system" evidence="3">
    <location>
        <position position="228"/>
    </location>
</feature>
<evidence type="ECO:0000259" key="4">
    <source>
        <dbReference type="Pfam" id="PF01425"/>
    </source>
</evidence>
<keyword evidence="6" id="KW-1185">Reference proteome</keyword>
<dbReference type="PANTHER" id="PTHR46072">
    <property type="entry name" value="AMIDASE-RELATED-RELATED"/>
    <property type="match status" value="1"/>
</dbReference>
<evidence type="ECO:0000313" key="5">
    <source>
        <dbReference type="EMBL" id="KPI42753.1"/>
    </source>
</evidence>
<dbReference type="Pfam" id="PF01425">
    <property type="entry name" value="Amidase"/>
    <property type="match status" value="1"/>
</dbReference>
<dbReference type="VEuPathDB" id="FungiDB:AB675_1750"/>
<feature type="active site" description="Charge relay system" evidence="3">
    <location>
        <position position="153"/>
    </location>
</feature>
<comment type="similarity">
    <text evidence="1">Belongs to the amidase family.</text>
</comment>
<dbReference type="PIRSF" id="PIRSF001221">
    <property type="entry name" value="Amidase_fungi"/>
    <property type="match status" value="1"/>
</dbReference>
<dbReference type="RefSeq" id="XP_018002716.1">
    <property type="nucleotide sequence ID" value="XM_018141664.1"/>
</dbReference>
<dbReference type="GO" id="GO:0016787">
    <property type="term" value="F:hydrolase activity"/>
    <property type="evidence" value="ECO:0007669"/>
    <property type="project" value="UniProtKB-KW"/>
</dbReference>
<evidence type="ECO:0000313" key="6">
    <source>
        <dbReference type="Proteomes" id="UP000038010"/>
    </source>
</evidence>
<dbReference type="EMBL" id="LFJN01000006">
    <property type="protein sequence ID" value="KPI42753.1"/>
    <property type="molecule type" value="Genomic_DNA"/>
</dbReference>
<dbReference type="AlphaFoldDB" id="A0A0N1HDK3"/>
<evidence type="ECO:0000256" key="3">
    <source>
        <dbReference type="PIRSR" id="PIRSR001221-1"/>
    </source>
</evidence>
<protein>
    <submittedName>
        <fullName evidence="5">Acetamidase</fullName>
    </submittedName>
</protein>
<dbReference type="InterPro" id="IPR036928">
    <property type="entry name" value="AS_sf"/>
</dbReference>
<dbReference type="STRING" id="1664694.A0A0N1HDK3"/>
<dbReference type="InterPro" id="IPR023631">
    <property type="entry name" value="Amidase_dom"/>
</dbReference>
<comment type="caution">
    <text evidence="5">The sequence shown here is derived from an EMBL/GenBank/DDBJ whole genome shotgun (WGS) entry which is preliminary data.</text>
</comment>
<gene>
    <name evidence="5" type="ORF">AB675_1750</name>
</gene>
<feature type="domain" description="Amidase" evidence="4">
    <location>
        <begin position="98"/>
        <end position="502"/>
    </location>
</feature>
<proteinExistence type="inferred from homology"/>
<evidence type="ECO:0000256" key="2">
    <source>
        <dbReference type="ARBA" id="ARBA00022801"/>
    </source>
</evidence>
<accession>A0A0N1HDK3</accession>
<sequence length="537" mass="57967">MATQTLTQQSISATPVTRRSYVDTAKTAQASVHDAIPAAWRLPENIISAASPGRGGIKVVDIPRTCGLLNKEQLEITEQTATELVARMTAGHLSSVQVTEAFCIRAAVAHQLTNCLTEFFPEEALATAAALDAHLLETGQPMGALHGLPVCIKDMYDVKGHRTTMAFVGWYDNIATQDSAIVRILRAQGAVIHCKTTMPQTGMMLESTSWLWGRTSNPFNTALVPGGSSGGDGALIAMKGSPIAPSSDIGGSIRVPAAYNGLYSLKPSADRIPRGGLKSPAPGNISIKVSCGPQAHSVADVKMFTKVINAYPNAKFEANVVPMPWRELSTPKHKLSFGLWETDGVVQPHPPIRRALRETAQKLIVAGHQVIPIKLPFDCWENLVVTRKLFFQTGAEEVKTILSTAGEPMKPGVKFALETFNTRPLTIKELFACNTQQTKYKAQMAEFWSGTAGNTSTGRPIDAILGPVSAAVGARHDVPGYCGYTSVWNILDYPAGTIPLKNFKVDETKDPKDVGYEPTTFGPYDRMVHEMCKVPKS</sequence>
<organism evidence="5 6">
    <name type="scientific">Cyphellophora attinorum</name>
    <dbReference type="NCBI Taxonomy" id="1664694"/>
    <lineage>
        <taxon>Eukaryota</taxon>
        <taxon>Fungi</taxon>
        <taxon>Dikarya</taxon>
        <taxon>Ascomycota</taxon>
        <taxon>Pezizomycotina</taxon>
        <taxon>Eurotiomycetes</taxon>
        <taxon>Chaetothyriomycetidae</taxon>
        <taxon>Chaetothyriales</taxon>
        <taxon>Cyphellophoraceae</taxon>
        <taxon>Cyphellophora</taxon>
    </lineage>
</organism>
<evidence type="ECO:0000256" key="1">
    <source>
        <dbReference type="ARBA" id="ARBA00009199"/>
    </source>
</evidence>
<name>A0A0N1HDK3_9EURO</name>
<dbReference type="GeneID" id="28733544"/>
<dbReference type="SUPFAM" id="SSF75304">
    <property type="entry name" value="Amidase signature (AS) enzymes"/>
    <property type="match status" value="1"/>
</dbReference>
<dbReference type="OrthoDB" id="6428749at2759"/>
<reference evidence="5 6" key="1">
    <citation type="submission" date="2015-06" db="EMBL/GenBank/DDBJ databases">
        <title>Draft genome of the ant-associated black yeast Phialophora attae CBS 131958.</title>
        <authorList>
            <person name="Moreno L.F."/>
            <person name="Stielow B.J."/>
            <person name="de Hoog S."/>
            <person name="Vicente V.A."/>
            <person name="Weiss V.A."/>
            <person name="de Vries M."/>
            <person name="Cruz L.M."/>
            <person name="Souza E.M."/>
        </authorList>
    </citation>
    <scope>NUCLEOTIDE SEQUENCE [LARGE SCALE GENOMIC DNA]</scope>
    <source>
        <strain evidence="5 6">CBS 131958</strain>
    </source>
</reference>
<dbReference type="Proteomes" id="UP000038010">
    <property type="component" value="Unassembled WGS sequence"/>
</dbReference>
<feature type="active site" description="Acyl-ester intermediate" evidence="3">
    <location>
        <position position="252"/>
    </location>
</feature>
<dbReference type="Gene3D" id="3.90.1300.10">
    <property type="entry name" value="Amidase signature (AS) domain"/>
    <property type="match status" value="1"/>
</dbReference>
<keyword evidence="2" id="KW-0378">Hydrolase</keyword>